<dbReference type="NCBIfam" id="NF033855">
    <property type="entry name" value="tRNA_MNMC2"/>
    <property type="match status" value="1"/>
</dbReference>
<dbReference type="PANTHER" id="PTHR39963:SF1">
    <property type="entry name" value="MNMC-LIKE METHYLTRANSFERASE DOMAIN-CONTAINING PROTEIN"/>
    <property type="match status" value="1"/>
</dbReference>
<dbReference type="Pfam" id="PF05430">
    <property type="entry name" value="Methyltransf_30"/>
    <property type="match status" value="1"/>
</dbReference>
<organism evidence="2 3">
    <name type="scientific">Shewanella loihica (strain ATCC BAA-1088 / PV-4)</name>
    <dbReference type="NCBI Taxonomy" id="323850"/>
    <lineage>
        <taxon>Bacteria</taxon>
        <taxon>Pseudomonadati</taxon>
        <taxon>Pseudomonadota</taxon>
        <taxon>Gammaproteobacteria</taxon>
        <taxon>Alteromonadales</taxon>
        <taxon>Shewanellaceae</taxon>
        <taxon>Shewanella</taxon>
    </lineage>
</organism>
<name>A3QI89_SHELP</name>
<dbReference type="InterPro" id="IPR047785">
    <property type="entry name" value="tRNA_MNMC2"/>
</dbReference>
<dbReference type="PANTHER" id="PTHR39963">
    <property type="entry name" value="SLL0983 PROTEIN"/>
    <property type="match status" value="1"/>
</dbReference>
<proteinExistence type="predicted"/>
<evidence type="ECO:0000313" key="3">
    <source>
        <dbReference type="Proteomes" id="UP000001558"/>
    </source>
</evidence>
<dbReference type="KEGG" id="slo:Shew_3321"/>
<sequence>MHVGARSKVQSGPANIVDEPRMNKIHVQMTKDGSHTLMSSLFDDSYHAHNGAISESEHVYIQSGLADLDPSFERVNILELGFGSGMNAMLTLKRVLGSDGKPGKLKRPIRFVTVEAYPVPSEVIAQLNYKEHLPPALQELFDRLHSAPWGEDVTLFPGFVLHKIHATWDSLALPENSINLVFYDGFAPSKQPELWTQDNFDRLFPMMMPGGMLVSYCANGQFKRNLKAAGFKVKPHPGALGRREMTRAWKPQPGNEE</sequence>
<reference evidence="2 3" key="1">
    <citation type="submission" date="2007-03" db="EMBL/GenBank/DDBJ databases">
        <title>Complete sequence of Shewanella loihica PV-4.</title>
        <authorList>
            <consortium name="US DOE Joint Genome Institute"/>
            <person name="Copeland A."/>
            <person name="Lucas S."/>
            <person name="Lapidus A."/>
            <person name="Barry K."/>
            <person name="Detter J.C."/>
            <person name="Glavina del Rio T."/>
            <person name="Hammon N."/>
            <person name="Israni S."/>
            <person name="Dalin E."/>
            <person name="Tice H."/>
            <person name="Pitluck S."/>
            <person name="Chain P."/>
            <person name="Malfatti S."/>
            <person name="Shin M."/>
            <person name="Vergez L."/>
            <person name="Schmutz J."/>
            <person name="Larimer F."/>
            <person name="Land M."/>
            <person name="Hauser L."/>
            <person name="Kyrpides N."/>
            <person name="Mikhailova N."/>
            <person name="Romine M.F."/>
            <person name="Serres G."/>
            <person name="Fredrickson J."/>
            <person name="Tiedje J."/>
            <person name="Richardson P."/>
        </authorList>
    </citation>
    <scope>NUCLEOTIDE SEQUENCE [LARGE SCALE GENOMIC DNA]</scope>
    <source>
        <strain evidence="3">ATCC BAA-1088 / PV-4</strain>
    </source>
</reference>
<dbReference type="AlphaFoldDB" id="A3QI89"/>
<dbReference type="GO" id="GO:0016645">
    <property type="term" value="F:oxidoreductase activity, acting on the CH-NH group of donors"/>
    <property type="evidence" value="ECO:0007669"/>
    <property type="project" value="InterPro"/>
</dbReference>
<feature type="domain" description="MnmC-like methyltransferase" evidence="1">
    <location>
        <begin position="175"/>
        <end position="251"/>
    </location>
</feature>
<protein>
    <recommendedName>
        <fullName evidence="1">MnmC-like methyltransferase domain-containing protein</fullName>
    </recommendedName>
</protein>
<keyword evidence="3" id="KW-1185">Reference proteome</keyword>
<evidence type="ECO:0000259" key="1">
    <source>
        <dbReference type="Pfam" id="PF05430"/>
    </source>
</evidence>
<evidence type="ECO:0000313" key="2">
    <source>
        <dbReference type="EMBL" id="ABO25187.1"/>
    </source>
</evidence>
<dbReference type="HOGENOM" id="CLU_061971_1_0_6"/>
<gene>
    <name evidence="2" type="ordered locus">Shew_3321</name>
</gene>
<dbReference type="Gene3D" id="3.40.50.150">
    <property type="entry name" value="Vaccinia Virus protein VP39"/>
    <property type="match status" value="1"/>
</dbReference>
<dbReference type="EMBL" id="CP000606">
    <property type="protein sequence ID" value="ABO25187.1"/>
    <property type="molecule type" value="Genomic_DNA"/>
</dbReference>
<dbReference type="InterPro" id="IPR029063">
    <property type="entry name" value="SAM-dependent_MTases_sf"/>
</dbReference>
<dbReference type="InterPro" id="IPR008471">
    <property type="entry name" value="MnmC-like_methylTransf"/>
</dbReference>
<dbReference type="SUPFAM" id="SSF53335">
    <property type="entry name" value="S-adenosyl-L-methionine-dependent methyltransferases"/>
    <property type="match status" value="1"/>
</dbReference>
<dbReference type="Proteomes" id="UP000001558">
    <property type="component" value="Chromosome"/>
</dbReference>
<dbReference type="GO" id="GO:0004808">
    <property type="term" value="F:tRNA (5-methylaminomethyl-2-thiouridylate)(34)-methyltransferase activity"/>
    <property type="evidence" value="ECO:0007669"/>
    <property type="project" value="InterPro"/>
</dbReference>
<accession>A3QI89</accession>
<dbReference type="eggNOG" id="COG4121">
    <property type="taxonomic scope" value="Bacteria"/>
</dbReference>